<feature type="transmembrane region" description="Helical" evidence="8">
    <location>
        <begin position="145"/>
        <end position="166"/>
    </location>
</feature>
<dbReference type="PROSITE" id="PS50928">
    <property type="entry name" value="ABC_TM1"/>
    <property type="match status" value="1"/>
</dbReference>
<gene>
    <name evidence="10" type="ORF">A4A59_01640</name>
</gene>
<dbReference type="AlphaFoldDB" id="A0A154IM55"/>
<feature type="transmembrane region" description="Helical" evidence="8">
    <location>
        <begin position="242"/>
        <end position="262"/>
    </location>
</feature>
<proteinExistence type="inferred from homology"/>
<dbReference type="GO" id="GO:0005886">
    <property type="term" value="C:plasma membrane"/>
    <property type="evidence" value="ECO:0007669"/>
    <property type="project" value="UniProtKB-SubCell"/>
</dbReference>
<keyword evidence="6 8" id="KW-1133">Transmembrane helix</keyword>
<protein>
    <submittedName>
        <fullName evidence="10">ABC transporter permease</fullName>
    </submittedName>
</protein>
<evidence type="ECO:0000256" key="4">
    <source>
        <dbReference type="ARBA" id="ARBA00022519"/>
    </source>
</evidence>
<feature type="transmembrane region" description="Helical" evidence="8">
    <location>
        <begin position="112"/>
        <end position="133"/>
    </location>
</feature>
<dbReference type="PANTHER" id="PTHR43357">
    <property type="entry name" value="INNER MEMBRANE ABC TRANSPORTER PERMEASE PROTEIN YDCV"/>
    <property type="match status" value="1"/>
</dbReference>
<evidence type="ECO:0000256" key="7">
    <source>
        <dbReference type="ARBA" id="ARBA00023136"/>
    </source>
</evidence>
<evidence type="ECO:0000256" key="3">
    <source>
        <dbReference type="ARBA" id="ARBA00022475"/>
    </source>
</evidence>
<evidence type="ECO:0000256" key="1">
    <source>
        <dbReference type="ARBA" id="ARBA00004429"/>
    </source>
</evidence>
<evidence type="ECO:0000256" key="2">
    <source>
        <dbReference type="ARBA" id="ARBA00022448"/>
    </source>
</evidence>
<feature type="transmembrane region" description="Helical" evidence="8">
    <location>
        <begin position="20"/>
        <end position="42"/>
    </location>
</feature>
<comment type="caution">
    <text evidence="10">The sequence shown here is derived from an EMBL/GenBank/DDBJ whole genome shotgun (WGS) entry which is preliminary data.</text>
</comment>
<evidence type="ECO:0000256" key="8">
    <source>
        <dbReference type="RuleBase" id="RU363032"/>
    </source>
</evidence>
<keyword evidence="7 8" id="KW-0472">Membrane</keyword>
<dbReference type="Pfam" id="PF00528">
    <property type="entry name" value="BPD_transp_1"/>
    <property type="match status" value="1"/>
</dbReference>
<name>A0A154IM55_RHILE</name>
<feature type="transmembrane region" description="Helical" evidence="8">
    <location>
        <begin position="186"/>
        <end position="209"/>
    </location>
</feature>
<dbReference type="SUPFAM" id="SSF161098">
    <property type="entry name" value="MetI-like"/>
    <property type="match status" value="1"/>
</dbReference>
<evidence type="ECO:0000256" key="5">
    <source>
        <dbReference type="ARBA" id="ARBA00022692"/>
    </source>
</evidence>
<organism evidence="10">
    <name type="scientific">Rhizobium leguminosarum</name>
    <dbReference type="NCBI Taxonomy" id="384"/>
    <lineage>
        <taxon>Bacteria</taxon>
        <taxon>Pseudomonadati</taxon>
        <taxon>Pseudomonadota</taxon>
        <taxon>Alphaproteobacteria</taxon>
        <taxon>Hyphomicrobiales</taxon>
        <taxon>Rhizobiaceae</taxon>
        <taxon>Rhizobium/Agrobacterium group</taxon>
        <taxon>Rhizobium</taxon>
    </lineage>
</organism>
<keyword evidence="2 8" id="KW-0813">Transport</keyword>
<keyword evidence="3" id="KW-1003">Cell membrane</keyword>
<reference evidence="10" key="1">
    <citation type="submission" date="2016-03" db="EMBL/GenBank/DDBJ databases">
        <title>Microsymbionts genomes from the relict species Vavilovia formosa.</title>
        <authorList>
            <person name="Chirak E."/>
            <person name="Kimeklis A."/>
            <person name="Kopat V."/>
            <person name="Andronov E."/>
        </authorList>
    </citation>
    <scope>NUCLEOTIDE SEQUENCE [LARGE SCALE GENOMIC DNA]</scope>
    <source>
        <strain evidence="10">Vaf12</strain>
    </source>
</reference>
<evidence type="ECO:0000256" key="6">
    <source>
        <dbReference type="ARBA" id="ARBA00022989"/>
    </source>
</evidence>
<feature type="domain" description="ABC transmembrane type-1" evidence="9">
    <location>
        <begin position="74"/>
        <end position="261"/>
    </location>
</feature>
<evidence type="ECO:0000313" key="10">
    <source>
        <dbReference type="EMBL" id="KZB01603.1"/>
    </source>
</evidence>
<feature type="transmembrane region" description="Helical" evidence="8">
    <location>
        <begin position="78"/>
        <end position="100"/>
    </location>
</feature>
<dbReference type="CDD" id="cd06261">
    <property type="entry name" value="TM_PBP2"/>
    <property type="match status" value="1"/>
</dbReference>
<accession>A0A154IM55</accession>
<dbReference type="InterPro" id="IPR035906">
    <property type="entry name" value="MetI-like_sf"/>
</dbReference>
<keyword evidence="5 8" id="KW-0812">Transmembrane</keyword>
<comment type="subcellular location">
    <subcellularLocation>
        <location evidence="1">Cell inner membrane</location>
        <topology evidence="1">Multi-pass membrane protein</topology>
    </subcellularLocation>
    <subcellularLocation>
        <location evidence="8">Cell membrane</location>
        <topology evidence="8">Multi-pass membrane protein</topology>
    </subcellularLocation>
</comment>
<evidence type="ECO:0000259" key="9">
    <source>
        <dbReference type="PROSITE" id="PS50928"/>
    </source>
</evidence>
<comment type="similarity">
    <text evidence="8">Belongs to the binding-protein-dependent transport system permease family.</text>
</comment>
<sequence>MSRQSLAARTGDRIAVSLAYSVIGLGLAFLAIPLVITCLMAFDARTYLGPMPPPALSLHWFERLVSKADILASLRTSLILAVLTTVLSVTIGTAAAIGLARGNFPGKAALTSAFLSPLIVPPVVIGFGLLLFLSKAGITNGMARLLLGHVIVTLPYCIRTSLASLLGSDQRLTEAAMVLGATERQAFWTITLPLMRTGVVTGAIFAFAISMDDVSISLFLSDPSATTLPVTLVSNMRAAFDLTIAAAAVVLIAVTALLIVVLDRVVGFDTVVGQGLFRS</sequence>
<dbReference type="PANTHER" id="PTHR43357:SF4">
    <property type="entry name" value="INNER MEMBRANE ABC TRANSPORTER PERMEASE PROTEIN YDCV"/>
    <property type="match status" value="1"/>
</dbReference>
<keyword evidence="4" id="KW-0997">Cell inner membrane</keyword>
<dbReference type="RefSeq" id="WP_062941264.1">
    <property type="nucleotide sequence ID" value="NZ_CP171844.1"/>
</dbReference>
<dbReference type="GO" id="GO:0055085">
    <property type="term" value="P:transmembrane transport"/>
    <property type="evidence" value="ECO:0007669"/>
    <property type="project" value="InterPro"/>
</dbReference>
<dbReference type="Gene3D" id="1.10.3720.10">
    <property type="entry name" value="MetI-like"/>
    <property type="match status" value="1"/>
</dbReference>
<dbReference type="InterPro" id="IPR000515">
    <property type="entry name" value="MetI-like"/>
</dbReference>
<dbReference type="EMBL" id="LVYU01000079">
    <property type="protein sequence ID" value="KZB01603.1"/>
    <property type="molecule type" value="Genomic_DNA"/>
</dbReference>